<name>A0ABT0H6W8_9FLAO</name>
<organism evidence="1 2">
    <name type="scientific">Psychroserpens algicola</name>
    <dbReference type="NCBI Taxonomy" id="1719034"/>
    <lineage>
        <taxon>Bacteria</taxon>
        <taxon>Pseudomonadati</taxon>
        <taxon>Bacteroidota</taxon>
        <taxon>Flavobacteriia</taxon>
        <taxon>Flavobacteriales</taxon>
        <taxon>Flavobacteriaceae</taxon>
        <taxon>Psychroserpens</taxon>
    </lineage>
</organism>
<evidence type="ECO:0000313" key="2">
    <source>
        <dbReference type="Proteomes" id="UP001203687"/>
    </source>
</evidence>
<evidence type="ECO:0000313" key="1">
    <source>
        <dbReference type="EMBL" id="MCK8480101.1"/>
    </source>
</evidence>
<dbReference type="Proteomes" id="UP001203687">
    <property type="component" value="Unassembled WGS sequence"/>
</dbReference>
<reference evidence="1" key="1">
    <citation type="submission" date="2022-04" db="EMBL/GenBank/DDBJ databases">
        <authorList>
            <person name="Ren T."/>
        </authorList>
    </citation>
    <scope>NUCLEOTIDE SEQUENCE</scope>
    <source>
        <strain evidence="1">F63249</strain>
    </source>
</reference>
<protein>
    <submittedName>
        <fullName evidence="1">Uncharacterized protein</fullName>
    </submittedName>
</protein>
<sequence>MKIIVIFIIVFSTLAIGYQIYRYNDIKKDAAVFDEHWQKFLKADVLNDIEGIKFYGDKLIWNRYIETEHLHRMNRVVASRLEKHQELKKLSNAIFNKNRHLERPLPVSENNGGRRKFDN</sequence>
<dbReference type="RefSeq" id="WP_248412275.1">
    <property type="nucleotide sequence ID" value="NZ_JALPQF010000004.1"/>
</dbReference>
<keyword evidence="2" id="KW-1185">Reference proteome</keyword>
<gene>
    <name evidence="1" type="ORF">MUY34_05670</name>
</gene>
<accession>A0ABT0H6W8</accession>
<dbReference type="EMBL" id="JALPQF010000004">
    <property type="protein sequence ID" value="MCK8480101.1"/>
    <property type="molecule type" value="Genomic_DNA"/>
</dbReference>
<proteinExistence type="predicted"/>
<comment type="caution">
    <text evidence="1">The sequence shown here is derived from an EMBL/GenBank/DDBJ whole genome shotgun (WGS) entry which is preliminary data.</text>
</comment>